<dbReference type="InterPro" id="IPR000120">
    <property type="entry name" value="Amidase"/>
</dbReference>
<dbReference type="InterPro" id="IPR023631">
    <property type="entry name" value="Amidase_dom"/>
</dbReference>
<dbReference type="PROSITE" id="PS00571">
    <property type="entry name" value="AMIDASES"/>
    <property type="match status" value="1"/>
</dbReference>
<dbReference type="OrthoDB" id="7245165at2"/>
<organism evidence="3 4">
    <name type="scientific">Hwanghaeella grinnelliae</name>
    <dbReference type="NCBI Taxonomy" id="2500179"/>
    <lineage>
        <taxon>Bacteria</taxon>
        <taxon>Pseudomonadati</taxon>
        <taxon>Pseudomonadota</taxon>
        <taxon>Alphaproteobacteria</taxon>
        <taxon>Rhodospirillales</taxon>
        <taxon>Rhodospirillaceae</taxon>
        <taxon>Hwanghaeella</taxon>
    </lineage>
</organism>
<evidence type="ECO:0000313" key="4">
    <source>
        <dbReference type="Proteomes" id="UP000287447"/>
    </source>
</evidence>
<dbReference type="PANTHER" id="PTHR11895:SF7">
    <property type="entry name" value="GLUTAMYL-TRNA(GLN) AMIDOTRANSFERASE SUBUNIT A, MITOCHONDRIAL"/>
    <property type="match status" value="1"/>
</dbReference>
<dbReference type="EMBL" id="SADE01000003">
    <property type="protein sequence ID" value="RVU35182.1"/>
    <property type="molecule type" value="Genomic_DNA"/>
</dbReference>
<dbReference type="SUPFAM" id="SSF75304">
    <property type="entry name" value="Amidase signature (AS) enzymes"/>
    <property type="match status" value="1"/>
</dbReference>
<dbReference type="InterPro" id="IPR020556">
    <property type="entry name" value="Amidase_CS"/>
</dbReference>
<comment type="caution">
    <text evidence="3">The sequence shown here is derived from an EMBL/GenBank/DDBJ whole genome shotgun (WGS) entry which is preliminary data.</text>
</comment>
<proteinExistence type="inferred from homology"/>
<evidence type="ECO:0000259" key="2">
    <source>
        <dbReference type="Pfam" id="PF01425"/>
    </source>
</evidence>
<reference evidence="4" key="1">
    <citation type="submission" date="2019-01" db="EMBL/GenBank/DDBJ databases">
        <title>Gri0909 isolated from a small marine red alga.</title>
        <authorList>
            <person name="Kim J."/>
            <person name="Jeong S.E."/>
            <person name="Jeon C.O."/>
        </authorList>
    </citation>
    <scope>NUCLEOTIDE SEQUENCE [LARGE SCALE GENOMIC DNA]</scope>
    <source>
        <strain evidence="4">Gri0909</strain>
    </source>
</reference>
<evidence type="ECO:0000256" key="1">
    <source>
        <dbReference type="ARBA" id="ARBA00009199"/>
    </source>
</evidence>
<dbReference type="GO" id="GO:0003824">
    <property type="term" value="F:catalytic activity"/>
    <property type="evidence" value="ECO:0007669"/>
    <property type="project" value="InterPro"/>
</dbReference>
<sequence length="473" mass="49473">MDFYDTEDALGLAQRVKSGEVTAAELLDEAARRIAAVNPTINAVTVDGIDFGRKAIADGLPDGPFTGVPFLLKDLGAVCPGLPVTNGTRFNPPGEPPVDDEVVRRFKAAGLVIAGRTNSPEWGLTTTTEPVRNGPTLNPWNPDYSPGGSSGGAAAAIASGIVPAAHGSDGGGSIRVPASNCGLFGLKPSRGRVSSGPYSGDGWSGFATNGVLSRSVRDSAALLDILQGPAPGDPYGAPTRARPFLAEVGKSPGALKIAMTDQPFSGTAKNTLLSQNVEDAARLCETLGHKVVPFALDIDGEEFTNAVITIINVHTAAMVDWLEDLHGRKAGPDDLETCTLVFADMGRATTAVDFQNAIESLHALGRKIGQLFNDIDVILSPTQGIETPKLGVLDMMQPAENYLKPIAQSVGYTAFYNALGNPAMSVPLHWSADGLPQGTQFAAAYGNDALLFRLAAQLEEARPWAGKRPPIRA</sequence>
<dbReference type="InterPro" id="IPR036928">
    <property type="entry name" value="AS_sf"/>
</dbReference>
<accession>A0A3S2Y1P7</accession>
<keyword evidence="4" id="KW-1185">Reference proteome</keyword>
<protein>
    <submittedName>
        <fullName evidence="3">Amidase</fullName>
    </submittedName>
</protein>
<dbReference type="Pfam" id="PF01425">
    <property type="entry name" value="Amidase"/>
    <property type="match status" value="1"/>
</dbReference>
<gene>
    <name evidence="3" type="ORF">EOI86_20415</name>
</gene>
<name>A0A3S2Y1P7_9PROT</name>
<dbReference type="Proteomes" id="UP000287447">
    <property type="component" value="Unassembled WGS sequence"/>
</dbReference>
<dbReference type="PANTHER" id="PTHR11895">
    <property type="entry name" value="TRANSAMIDASE"/>
    <property type="match status" value="1"/>
</dbReference>
<dbReference type="RefSeq" id="WP_127767503.1">
    <property type="nucleotide sequence ID" value="NZ_SADE01000003.1"/>
</dbReference>
<dbReference type="Gene3D" id="3.90.1300.10">
    <property type="entry name" value="Amidase signature (AS) domain"/>
    <property type="match status" value="1"/>
</dbReference>
<dbReference type="AlphaFoldDB" id="A0A3S2Y1P7"/>
<feature type="domain" description="Amidase" evidence="2">
    <location>
        <begin position="25"/>
        <end position="451"/>
    </location>
</feature>
<evidence type="ECO:0000313" key="3">
    <source>
        <dbReference type="EMBL" id="RVU35182.1"/>
    </source>
</evidence>
<comment type="similarity">
    <text evidence="1">Belongs to the amidase family.</text>
</comment>